<keyword evidence="3 9" id="KW-0812">Transmembrane</keyword>
<evidence type="ECO:0000256" key="8">
    <source>
        <dbReference type="SAM" id="MobiDB-lite"/>
    </source>
</evidence>
<dbReference type="PANTHER" id="PTHR20886">
    <property type="entry name" value="VANG-LIKE PROTEIN"/>
    <property type="match status" value="1"/>
</dbReference>
<feature type="transmembrane region" description="Helical" evidence="9">
    <location>
        <begin position="268"/>
        <end position="290"/>
    </location>
</feature>
<name>A0A6J2TI84_DROLE</name>
<dbReference type="RefSeq" id="XP_030374847.1">
    <property type="nucleotide sequence ID" value="XM_030518987.1"/>
</dbReference>
<evidence type="ECO:0000256" key="4">
    <source>
        <dbReference type="ARBA" id="ARBA00022989"/>
    </source>
</evidence>
<evidence type="ECO:0000313" key="13">
    <source>
        <dbReference type="RefSeq" id="XP_030374847.1"/>
    </source>
</evidence>
<dbReference type="RefSeq" id="XP_030374837.1">
    <property type="nucleotide sequence ID" value="XM_030518977.1"/>
</dbReference>
<feature type="transmembrane region" description="Helical" evidence="9">
    <location>
        <begin position="223"/>
        <end position="243"/>
    </location>
</feature>
<evidence type="ECO:0000256" key="9">
    <source>
        <dbReference type="SAM" id="Phobius"/>
    </source>
</evidence>
<proteinExistence type="inferred from homology"/>
<dbReference type="GO" id="GO:0005886">
    <property type="term" value="C:plasma membrane"/>
    <property type="evidence" value="ECO:0007669"/>
    <property type="project" value="UniProtKB-SubCell"/>
</dbReference>
<evidence type="ECO:0000256" key="7">
    <source>
        <dbReference type="PIRNR" id="PIRNR007991"/>
    </source>
</evidence>
<organism evidence="10 11">
    <name type="scientific">Drosophila lebanonensis</name>
    <name type="common">Fruit fly</name>
    <name type="synonym">Scaptodrosophila lebanonensis</name>
    <dbReference type="NCBI Taxonomy" id="7225"/>
    <lineage>
        <taxon>Eukaryota</taxon>
        <taxon>Metazoa</taxon>
        <taxon>Ecdysozoa</taxon>
        <taxon>Arthropoda</taxon>
        <taxon>Hexapoda</taxon>
        <taxon>Insecta</taxon>
        <taxon>Pterygota</taxon>
        <taxon>Neoptera</taxon>
        <taxon>Endopterygota</taxon>
        <taxon>Diptera</taxon>
        <taxon>Brachycera</taxon>
        <taxon>Muscomorpha</taxon>
        <taxon>Ephydroidea</taxon>
        <taxon>Drosophilidae</taxon>
        <taxon>Scaptodrosophila</taxon>
    </lineage>
</organism>
<accession>A0A6J2TI84</accession>
<dbReference type="RefSeq" id="XP_030374828.1">
    <property type="nucleotide sequence ID" value="XM_030518968.1"/>
</dbReference>
<keyword evidence="4 9" id="KW-1133">Transmembrane helix</keyword>
<gene>
    <name evidence="11 12 13" type="primary">LOC115624332</name>
</gene>
<dbReference type="GeneID" id="115624332"/>
<keyword evidence="10" id="KW-1185">Reference proteome</keyword>
<sequence>MENESVKSEQSGRSRRSRNHNNNSSSAGGGGSINNGYHRDRNRHSHRSTHSSKSGKSGFQRSDMAPYQTSVNMTGEESRDGQEVIEVQILPQDENWGENTTAVTGNTSEQSISMEDINNMWHRENDKGFGFACRRYVESTFYFLLGCAAFFSPVAMVVMPRLGFFPSAFDHPELTQTVRTQLLACSEQCKGQLVSLVARLLLLAIGLWALFMRRTSASMPRIFLYRAIVLLLVTICTFAYWLFYIVQVTNGAKIVVETGGDAVDYKSLVAYSTNLVDTLIFIHYVAVVLLELRHQEPRYYVKIIRSPDGVSRSYMLGQLSIQRAAVWVLQNYYVDFPIFNPYLERIPISKSQRNKISTSFKYYEVDGVSNAQQQSQSRAVLAANARRRDSSHNERFYEEHEYERRVKKRRARLITAAEEAFTHIKRIHNEPAPALPLDPQEAAQAVFPSMARALQKYLRITRQQPRHTFESILKHLAHCLKHDLSPRAFLEPYLTESPVMQSEKERRWVQMWALVSEEIVSRPIFNECTFQLIQNDISLMVKVHTLPFFNITEEIFDPIRSNKFVLKLNSETSV</sequence>
<dbReference type="OrthoDB" id="8887313at2759"/>
<evidence type="ECO:0000256" key="2">
    <source>
        <dbReference type="ARBA" id="ARBA00022475"/>
    </source>
</evidence>
<dbReference type="InterPro" id="IPR009539">
    <property type="entry name" value="VANGL"/>
</dbReference>
<keyword evidence="5 7" id="KW-0472">Membrane</keyword>
<feature type="region of interest" description="Disordered" evidence="8">
    <location>
        <begin position="1"/>
        <end position="63"/>
    </location>
</feature>
<evidence type="ECO:0000313" key="11">
    <source>
        <dbReference type="RefSeq" id="XP_030374828.1"/>
    </source>
</evidence>
<keyword evidence="2 7" id="KW-1003">Cell membrane</keyword>
<dbReference type="AlphaFoldDB" id="A0A6J2TI84"/>
<feature type="transmembrane region" description="Helical" evidence="9">
    <location>
        <begin position="141"/>
        <end position="159"/>
    </location>
</feature>
<feature type="transmembrane region" description="Helical" evidence="9">
    <location>
        <begin position="193"/>
        <end position="211"/>
    </location>
</feature>
<dbReference type="PIRSF" id="PIRSF007991">
    <property type="entry name" value="Strabismus"/>
    <property type="match status" value="1"/>
</dbReference>
<evidence type="ECO:0000256" key="5">
    <source>
        <dbReference type="ARBA" id="ARBA00023136"/>
    </source>
</evidence>
<comment type="similarity">
    <text evidence="6 7">Belongs to the Vang family.</text>
</comment>
<dbReference type="Proteomes" id="UP000504634">
    <property type="component" value="Unplaced"/>
</dbReference>
<comment type="subcellular location">
    <subcellularLocation>
        <location evidence="1">Cell membrane</location>
        <topology evidence="1">Multi-pass membrane protein</topology>
    </subcellularLocation>
</comment>
<feature type="compositionally biased region" description="Basic residues" evidence="8">
    <location>
        <begin position="40"/>
        <end position="50"/>
    </location>
</feature>
<evidence type="ECO:0000256" key="1">
    <source>
        <dbReference type="ARBA" id="ARBA00004651"/>
    </source>
</evidence>
<reference evidence="11 12" key="1">
    <citation type="submission" date="2025-04" db="UniProtKB">
        <authorList>
            <consortium name="RefSeq"/>
        </authorList>
    </citation>
    <scope>IDENTIFICATION</scope>
    <source>
        <strain evidence="11 12">11010-0011.00</strain>
        <tissue evidence="11 12">Whole body</tissue>
    </source>
</reference>
<feature type="compositionally biased region" description="Basic and acidic residues" evidence="8">
    <location>
        <begin position="1"/>
        <end position="12"/>
    </location>
</feature>
<evidence type="ECO:0000256" key="6">
    <source>
        <dbReference type="ARBA" id="ARBA00025718"/>
    </source>
</evidence>
<protein>
    <recommendedName>
        <fullName evidence="7">Vang-like protein</fullName>
    </recommendedName>
</protein>
<evidence type="ECO:0000256" key="3">
    <source>
        <dbReference type="ARBA" id="ARBA00022692"/>
    </source>
</evidence>
<dbReference type="CTD" id="35922"/>
<dbReference type="Pfam" id="PF06638">
    <property type="entry name" value="Strabismus"/>
    <property type="match status" value="1"/>
</dbReference>
<evidence type="ECO:0000313" key="10">
    <source>
        <dbReference type="Proteomes" id="UP000504634"/>
    </source>
</evidence>
<evidence type="ECO:0000313" key="12">
    <source>
        <dbReference type="RefSeq" id="XP_030374837.1"/>
    </source>
</evidence>